<dbReference type="InterPro" id="IPR037056">
    <property type="entry name" value="RNase_H1_N_sf"/>
</dbReference>
<dbReference type="InterPro" id="IPR009027">
    <property type="entry name" value="Ribosomal_bL9/RNase_H1_N"/>
</dbReference>
<evidence type="ECO:0000313" key="3">
    <source>
        <dbReference type="EMBL" id="KAK7461256.1"/>
    </source>
</evidence>
<feature type="compositionally biased region" description="Polar residues" evidence="1">
    <location>
        <begin position="154"/>
        <end position="167"/>
    </location>
</feature>
<accession>A0ABR1JGE9</accession>
<sequence>MSVPSRLSSSSCDSLWDQLEDLGPYMAAMSLSEDPNRATCRPQLFDSRTKSGNGQPKPKAWYLVYNGTNPGCYTTWADTSARVMGVKGARHESFSSYDKAVHAWRQNCLAKHSHSPGFVDGTVWPAPVPERDETATNPLPRACTPPPHNVPFTYESTSAPQTPQTRRTVSRTPAASPSSSSATHPSPRSSPMKKQAAKAYFGSDSPPVAANAIPQRRWAVSAGGYNGVFDAPSADAIRTEADRRGLPVFMRQVETVVEADDWFERMENASEMESQYSTRN</sequence>
<feature type="domain" description="Ribonuclease H1 N-terminal" evidence="2">
    <location>
        <begin position="61"/>
        <end position="101"/>
    </location>
</feature>
<feature type="compositionally biased region" description="Low complexity" evidence="1">
    <location>
        <begin position="170"/>
        <end position="190"/>
    </location>
</feature>
<evidence type="ECO:0000256" key="1">
    <source>
        <dbReference type="SAM" id="MobiDB-lite"/>
    </source>
</evidence>
<dbReference type="EMBL" id="JBANRG010000013">
    <property type="protein sequence ID" value="KAK7461256.1"/>
    <property type="molecule type" value="Genomic_DNA"/>
</dbReference>
<reference evidence="3 4" key="1">
    <citation type="submission" date="2024-01" db="EMBL/GenBank/DDBJ databases">
        <title>A draft genome for the cacao thread blight pathogen Marasmiellus scandens.</title>
        <authorList>
            <person name="Baruah I.K."/>
            <person name="Leung J."/>
            <person name="Bukari Y."/>
            <person name="Amoako-Attah I."/>
            <person name="Meinhardt L.W."/>
            <person name="Bailey B.A."/>
            <person name="Cohen S.P."/>
        </authorList>
    </citation>
    <scope>NUCLEOTIDE SEQUENCE [LARGE SCALE GENOMIC DNA]</scope>
    <source>
        <strain evidence="3 4">GH-19</strain>
    </source>
</reference>
<protein>
    <recommendedName>
        <fullName evidence="2">Ribonuclease H1 N-terminal domain-containing protein</fullName>
    </recommendedName>
</protein>
<name>A0ABR1JGE9_9AGAR</name>
<dbReference type="SUPFAM" id="SSF55658">
    <property type="entry name" value="L9 N-domain-like"/>
    <property type="match status" value="1"/>
</dbReference>
<dbReference type="Gene3D" id="3.40.970.10">
    <property type="entry name" value="Ribonuclease H1, N-terminal domain"/>
    <property type="match status" value="1"/>
</dbReference>
<organism evidence="3 4">
    <name type="scientific">Marasmiellus scandens</name>
    <dbReference type="NCBI Taxonomy" id="2682957"/>
    <lineage>
        <taxon>Eukaryota</taxon>
        <taxon>Fungi</taxon>
        <taxon>Dikarya</taxon>
        <taxon>Basidiomycota</taxon>
        <taxon>Agaricomycotina</taxon>
        <taxon>Agaricomycetes</taxon>
        <taxon>Agaricomycetidae</taxon>
        <taxon>Agaricales</taxon>
        <taxon>Marasmiineae</taxon>
        <taxon>Omphalotaceae</taxon>
        <taxon>Marasmiellus</taxon>
    </lineage>
</organism>
<dbReference type="Proteomes" id="UP001498398">
    <property type="component" value="Unassembled WGS sequence"/>
</dbReference>
<proteinExistence type="predicted"/>
<gene>
    <name evidence="3" type="ORF">VKT23_008431</name>
</gene>
<evidence type="ECO:0000313" key="4">
    <source>
        <dbReference type="Proteomes" id="UP001498398"/>
    </source>
</evidence>
<comment type="caution">
    <text evidence="3">The sequence shown here is derived from an EMBL/GenBank/DDBJ whole genome shotgun (WGS) entry which is preliminary data.</text>
</comment>
<keyword evidence="4" id="KW-1185">Reference proteome</keyword>
<dbReference type="Pfam" id="PF01693">
    <property type="entry name" value="Cauli_VI"/>
    <property type="match status" value="1"/>
</dbReference>
<dbReference type="InterPro" id="IPR011320">
    <property type="entry name" value="RNase_H1_N"/>
</dbReference>
<feature type="region of interest" description="Disordered" evidence="1">
    <location>
        <begin position="125"/>
        <end position="203"/>
    </location>
</feature>
<evidence type="ECO:0000259" key="2">
    <source>
        <dbReference type="Pfam" id="PF01693"/>
    </source>
</evidence>